<name>A0A6G6SL71_PROVU</name>
<evidence type="ECO:0000313" key="1">
    <source>
        <dbReference type="EMBL" id="QIF95157.1"/>
    </source>
</evidence>
<protein>
    <recommendedName>
        <fullName evidence="3">Phage protein</fullName>
    </recommendedName>
</protein>
<organism evidence="1 2">
    <name type="scientific">Proteus vulgaris</name>
    <dbReference type="NCBI Taxonomy" id="585"/>
    <lineage>
        <taxon>Bacteria</taxon>
        <taxon>Pseudomonadati</taxon>
        <taxon>Pseudomonadota</taxon>
        <taxon>Gammaproteobacteria</taxon>
        <taxon>Enterobacterales</taxon>
        <taxon>Morganellaceae</taxon>
        <taxon>Proteus</taxon>
    </lineage>
</organism>
<dbReference type="Proteomes" id="UP000503287">
    <property type="component" value="Chromosome"/>
</dbReference>
<keyword evidence="2" id="KW-1185">Reference proteome</keyword>
<reference evidence="1 2" key="1">
    <citation type="submission" date="2020-01" db="EMBL/GenBank/DDBJ databases">
        <title>The genomic epidemiology of tigecycline resistance gene tet(X) variants in a swine farm in China.</title>
        <authorList>
            <person name="Peng K."/>
            <person name="Li R."/>
        </authorList>
    </citation>
    <scope>NUCLEOTIDE SEQUENCE [LARGE SCALE GENOMIC DNA]</scope>
    <source>
        <strain evidence="1 2">ZN3</strain>
    </source>
</reference>
<dbReference type="EMBL" id="CP047344">
    <property type="protein sequence ID" value="QIF95157.1"/>
    <property type="molecule type" value="Genomic_DNA"/>
</dbReference>
<dbReference type="RefSeq" id="WP_161769605.1">
    <property type="nucleotide sequence ID" value="NZ_CP047344.1"/>
</dbReference>
<evidence type="ECO:0008006" key="3">
    <source>
        <dbReference type="Google" id="ProtNLM"/>
    </source>
</evidence>
<sequence length="152" mass="16698">MANGLEKYLTDLAARLDATEVKAGFIDGTTYPDGTSVAEVAYKNEYGVPENNQPPRPFFRNAINSNKEEWVRGISRGLASGVSSRDVLEVIGARMKGDIQASISELVDPPLSPTTLKIRRIRKVMPNSSNKPLVDTRVMIGDVNYEVIDDQS</sequence>
<gene>
    <name evidence="1" type="ORF">GTH24_15180</name>
</gene>
<dbReference type="AlphaFoldDB" id="A0A6G6SL71"/>
<accession>A0A6G6SL71</accession>
<evidence type="ECO:0000313" key="2">
    <source>
        <dbReference type="Proteomes" id="UP000503287"/>
    </source>
</evidence>
<proteinExistence type="predicted"/>